<keyword evidence="2 3" id="KW-0560">Oxidoreductase</keyword>
<dbReference type="GO" id="GO:0016491">
    <property type="term" value="F:oxidoreductase activity"/>
    <property type="evidence" value="ECO:0007669"/>
    <property type="project" value="UniProtKB-KW"/>
</dbReference>
<gene>
    <name evidence="3" type="ORF">MJB10_16950</name>
</gene>
<dbReference type="Pfam" id="PF13561">
    <property type="entry name" value="adh_short_C2"/>
    <property type="match status" value="1"/>
</dbReference>
<protein>
    <submittedName>
        <fullName evidence="3">SDR family oxidoreductase</fullName>
        <ecNumber evidence="3">1.-.-.-</ecNumber>
    </submittedName>
</protein>
<dbReference type="FunFam" id="3.40.50.720:FF:000084">
    <property type="entry name" value="Short-chain dehydrogenase reductase"/>
    <property type="match status" value="1"/>
</dbReference>
<sequence length="258" mass="27806">MRFNNSQVLVVGGTGGIGLETVKRFLSEGARVAVIGLESEEQLSDQQKQVLFSSQVIYKQGDVVDTEQMNSISAELENRMERLDVLVHVAGISARRFGDGPLDQCTEAGWDQAMSVNVKSVYNSNRIALQRMLKQSGGGAIVNISSVLGMVGTREHFTTHAYAASRGAVISLSKSAAVYYAKDNIRINVVCPGLLDTPMSQRAINDPVIREALTELQPLAPHVGYPQDVAEAILFLASQEAKFITGIALPVDGGWSAQ</sequence>
<reference evidence="3" key="1">
    <citation type="submission" date="2022-02" db="EMBL/GenBank/DDBJ databases">
        <title>Paenibacillus sp. MBLB1832 Whole Genome Shotgun Sequencing.</title>
        <authorList>
            <person name="Hwang C.Y."/>
            <person name="Cho E.-S."/>
            <person name="Seo M.-J."/>
        </authorList>
    </citation>
    <scope>NUCLEOTIDE SEQUENCE</scope>
    <source>
        <strain evidence="3">MBLB1832</strain>
    </source>
</reference>
<dbReference type="CDD" id="cd05233">
    <property type="entry name" value="SDR_c"/>
    <property type="match status" value="1"/>
</dbReference>
<dbReference type="Proteomes" id="UP001304650">
    <property type="component" value="Chromosome"/>
</dbReference>
<dbReference type="InterPro" id="IPR051122">
    <property type="entry name" value="SDR_DHRS6-like"/>
</dbReference>
<dbReference type="InterPro" id="IPR036291">
    <property type="entry name" value="NAD(P)-bd_dom_sf"/>
</dbReference>
<dbReference type="GO" id="GO:0008206">
    <property type="term" value="P:bile acid metabolic process"/>
    <property type="evidence" value="ECO:0007669"/>
    <property type="project" value="UniProtKB-ARBA"/>
</dbReference>
<dbReference type="RefSeq" id="WP_314796555.1">
    <property type="nucleotide sequence ID" value="NZ_CP130319.1"/>
</dbReference>
<dbReference type="PRINTS" id="PR00080">
    <property type="entry name" value="SDRFAMILY"/>
</dbReference>
<dbReference type="EC" id="1.-.-.-" evidence="3"/>
<comment type="similarity">
    <text evidence="1">Belongs to the short-chain dehydrogenases/reductases (SDR) family.</text>
</comment>
<dbReference type="PANTHER" id="PTHR43477:SF1">
    <property type="entry name" value="DIHYDROANTICAPSIN 7-DEHYDROGENASE"/>
    <property type="match status" value="1"/>
</dbReference>
<evidence type="ECO:0000313" key="3">
    <source>
        <dbReference type="EMBL" id="WNR42803.1"/>
    </source>
</evidence>
<proteinExistence type="inferred from homology"/>
<evidence type="ECO:0000313" key="4">
    <source>
        <dbReference type="Proteomes" id="UP001304650"/>
    </source>
</evidence>
<dbReference type="SUPFAM" id="SSF51735">
    <property type="entry name" value="NAD(P)-binding Rossmann-fold domains"/>
    <property type="match status" value="1"/>
</dbReference>
<dbReference type="PRINTS" id="PR00081">
    <property type="entry name" value="GDHRDH"/>
</dbReference>
<dbReference type="PANTHER" id="PTHR43477">
    <property type="entry name" value="DIHYDROANTICAPSIN 7-DEHYDROGENASE"/>
    <property type="match status" value="1"/>
</dbReference>
<evidence type="ECO:0000256" key="2">
    <source>
        <dbReference type="ARBA" id="ARBA00023002"/>
    </source>
</evidence>
<dbReference type="KEGG" id="proo:MJB10_16950"/>
<dbReference type="AlphaFoldDB" id="A0AA96LKN7"/>
<name>A0AA96LKN7_9BACL</name>
<keyword evidence="4" id="KW-1185">Reference proteome</keyword>
<evidence type="ECO:0000256" key="1">
    <source>
        <dbReference type="ARBA" id="ARBA00006484"/>
    </source>
</evidence>
<accession>A0AA96LKN7</accession>
<dbReference type="EMBL" id="CP130319">
    <property type="protein sequence ID" value="WNR42803.1"/>
    <property type="molecule type" value="Genomic_DNA"/>
</dbReference>
<dbReference type="InterPro" id="IPR002347">
    <property type="entry name" value="SDR_fam"/>
</dbReference>
<dbReference type="Gene3D" id="3.40.50.720">
    <property type="entry name" value="NAD(P)-binding Rossmann-like Domain"/>
    <property type="match status" value="1"/>
</dbReference>
<organism evidence="3 4">
    <name type="scientific">Paenibacillus roseopurpureus</name>
    <dbReference type="NCBI Taxonomy" id="2918901"/>
    <lineage>
        <taxon>Bacteria</taxon>
        <taxon>Bacillati</taxon>
        <taxon>Bacillota</taxon>
        <taxon>Bacilli</taxon>
        <taxon>Bacillales</taxon>
        <taxon>Paenibacillaceae</taxon>
        <taxon>Paenibacillus</taxon>
    </lineage>
</organism>